<name>A0AA39ND68_ARMTA</name>
<dbReference type="RefSeq" id="XP_060334796.1">
    <property type="nucleotide sequence ID" value="XM_060480114.1"/>
</dbReference>
<dbReference type="Proteomes" id="UP001175211">
    <property type="component" value="Unassembled WGS sequence"/>
</dbReference>
<reference evidence="1" key="1">
    <citation type="submission" date="2023-06" db="EMBL/GenBank/DDBJ databases">
        <authorList>
            <consortium name="Lawrence Berkeley National Laboratory"/>
            <person name="Ahrendt S."/>
            <person name="Sahu N."/>
            <person name="Indic B."/>
            <person name="Wong-Bajracharya J."/>
            <person name="Merenyi Z."/>
            <person name="Ke H.-M."/>
            <person name="Monk M."/>
            <person name="Kocsube S."/>
            <person name="Drula E."/>
            <person name="Lipzen A."/>
            <person name="Balint B."/>
            <person name="Henrissat B."/>
            <person name="Andreopoulos B."/>
            <person name="Martin F.M."/>
            <person name="Harder C.B."/>
            <person name="Rigling D."/>
            <person name="Ford K.L."/>
            <person name="Foster G.D."/>
            <person name="Pangilinan J."/>
            <person name="Papanicolaou A."/>
            <person name="Barry K."/>
            <person name="LaButti K."/>
            <person name="Viragh M."/>
            <person name="Koriabine M."/>
            <person name="Yan M."/>
            <person name="Riley R."/>
            <person name="Champramary S."/>
            <person name="Plett K.L."/>
            <person name="Tsai I.J."/>
            <person name="Slot J."/>
            <person name="Sipos G."/>
            <person name="Plett J."/>
            <person name="Nagy L.G."/>
            <person name="Grigoriev I.V."/>
        </authorList>
    </citation>
    <scope>NUCLEOTIDE SEQUENCE</scope>
    <source>
        <strain evidence="1">CCBAS 213</strain>
    </source>
</reference>
<dbReference type="GeneID" id="85363662"/>
<keyword evidence="2" id="KW-1185">Reference proteome</keyword>
<accession>A0AA39ND68</accession>
<gene>
    <name evidence="1" type="ORF">EV420DRAFT_1745078</name>
</gene>
<comment type="caution">
    <text evidence="1">The sequence shown here is derived from an EMBL/GenBank/DDBJ whole genome shotgun (WGS) entry which is preliminary data.</text>
</comment>
<evidence type="ECO:0000313" key="1">
    <source>
        <dbReference type="EMBL" id="KAK0463486.1"/>
    </source>
</evidence>
<sequence length="131" mass="14303">MSAPHLGPCIKTVVVSTLTFTSSSGQQILSSLTRLETIKILTIPNTTRKDFSINVRSNIPEKSMFLSNVEFDGPEQLYSLLKHFPPVKDFTMQDWEVLKVMESCNGSESLAEPVLSSGRGDGAVQEVASIA</sequence>
<evidence type="ECO:0000313" key="2">
    <source>
        <dbReference type="Proteomes" id="UP001175211"/>
    </source>
</evidence>
<dbReference type="EMBL" id="JAUEPS010000007">
    <property type="protein sequence ID" value="KAK0463486.1"/>
    <property type="molecule type" value="Genomic_DNA"/>
</dbReference>
<organism evidence="1 2">
    <name type="scientific">Armillaria tabescens</name>
    <name type="common">Ringless honey mushroom</name>
    <name type="synonym">Agaricus tabescens</name>
    <dbReference type="NCBI Taxonomy" id="1929756"/>
    <lineage>
        <taxon>Eukaryota</taxon>
        <taxon>Fungi</taxon>
        <taxon>Dikarya</taxon>
        <taxon>Basidiomycota</taxon>
        <taxon>Agaricomycotina</taxon>
        <taxon>Agaricomycetes</taxon>
        <taxon>Agaricomycetidae</taxon>
        <taxon>Agaricales</taxon>
        <taxon>Marasmiineae</taxon>
        <taxon>Physalacriaceae</taxon>
        <taxon>Desarmillaria</taxon>
    </lineage>
</organism>
<protein>
    <submittedName>
        <fullName evidence="1">Uncharacterized protein</fullName>
    </submittedName>
</protein>
<proteinExistence type="predicted"/>
<dbReference type="AlphaFoldDB" id="A0AA39ND68"/>